<comment type="caution">
    <text evidence="2">The sequence shown here is derived from an EMBL/GenBank/DDBJ whole genome shotgun (WGS) entry which is preliminary data.</text>
</comment>
<evidence type="ECO:0000259" key="1">
    <source>
        <dbReference type="SMART" id="SM00953"/>
    </source>
</evidence>
<feature type="domain" description="RES" evidence="1">
    <location>
        <begin position="47"/>
        <end position="187"/>
    </location>
</feature>
<protein>
    <submittedName>
        <fullName evidence="2">RES family NAD+ phosphorylase</fullName>
    </submittedName>
</protein>
<dbReference type="EMBL" id="JAADJU010000006">
    <property type="protein sequence ID" value="NMP27623.1"/>
    <property type="molecule type" value="Genomic_DNA"/>
</dbReference>
<dbReference type="Pfam" id="PF08808">
    <property type="entry name" value="RES"/>
    <property type="match status" value="1"/>
</dbReference>
<evidence type="ECO:0000313" key="2">
    <source>
        <dbReference type="EMBL" id="NMP27623.1"/>
    </source>
</evidence>
<evidence type="ECO:0000313" key="3">
    <source>
        <dbReference type="Proteomes" id="UP000585363"/>
    </source>
</evidence>
<dbReference type="Proteomes" id="UP000585363">
    <property type="component" value="Unassembled WGS sequence"/>
</dbReference>
<dbReference type="AlphaFoldDB" id="A0A848MK29"/>
<sequence>MADSDDKDVVVRKLPVLKADFQVNFTIWAAGKPIYRIHSAKFTATEFNPGIGGARFSPMSNGVSTLYGGVNSGVAVMETIFHDLPTLSVDTPFDLGKLEGLAYSVMTPRDNLYLVDLNPKTLRKMGVKRADLLDSSADQYLFTREYSLAIHQAYPAAQGLQWSSKQHGDTALMLFGDRVKAEQLEVNIESQWVLESESVMAVIEDEADQLGVVFLEPRGGKEPDDN</sequence>
<reference evidence="2 3" key="2">
    <citation type="submission" date="2020-06" db="EMBL/GenBank/DDBJ databases">
        <title>Polyphasic characterization of a Rahnella strain isolated from tree sap.</title>
        <authorList>
            <person name="Kim I.S."/>
        </authorList>
    </citation>
    <scope>NUCLEOTIDE SEQUENCE [LARGE SCALE GENOMIC DNA]</scope>
    <source>
        <strain evidence="2 3">SAP-1</strain>
    </source>
</reference>
<reference evidence="2 3" key="1">
    <citation type="submission" date="2020-01" db="EMBL/GenBank/DDBJ databases">
        <authorList>
            <person name="Lee S.D."/>
        </authorList>
    </citation>
    <scope>NUCLEOTIDE SEQUENCE [LARGE SCALE GENOMIC DNA]</scope>
    <source>
        <strain evidence="2 3">SAP-1</strain>
    </source>
</reference>
<dbReference type="SMART" id="SM00953">
    <property type="entry name" value="RES"/>
    <property type="match status" value="1"/>
</dbReference>
<accession>A0A848MK29</accession>
<dbReference type="InterPro" id="IPR014914">
    <property type="entry name" value="RES_dom"/>
</dbReference>
<organism evidence="2 3">
    <name type="scientific">Rouxiella aceris</name>
    <dbReference type="NCBI Taxonomy" id="2703884"/>
    <lineage>
        <taxon>Bacteria</taxon>
        <taxon>Pseudomonadati</taxon>
        <taxon>Pseudomonadota</taxon>
        <taxon>Gammaproteobacteria</taxon>
        <taxon>Enterobacterales</taxon>
        <taxon>Yersiniaceae</taxon>
        <taxon>Rouxiella</taxon>
    </lineage>
</organism>
<dbReference type="RefSeq" id="WP_169403340.1">
    <property type="nucleotide sequence ID" value="NZ_JAADJU010000006.1"/>
</dbReference>
<keyword evidence="3" id="KW-1185">Reference proteome</keyword>
<proteinExistence type="predicted"/>
<name>A0A848MK29_9GAMM</name>
<gene>
    <name evidence="2" type="ORF">GW590_12220</name>
</gene>